<evidence type="ECO:0000313" key="3">
    <source>
        <dbReference type="Proteomes" id="UP000075714"/>
    </source>
</evidence>
<proteinExistence type="predicted"/>
<keyword evidence="3" id="KW-1185">Reference proteome</keyword>
<feature type="region of interest" description="Disordered" evidence="1">
    <location>
        <begin position="221"/>
        <end position="260"/>
    </location>
</feature>
<dbReference type="EMBL" id="LSYV01000103">
    <property type="protein sequence ID" value="KXZ43112.1"/>
    <property type="molecule type" value="Genomic_DNA"/>
</dbReference>
<sequence length="350" mass="35687">MTSLHEVTSFPPAFPSSGRPPLLADLTLAEVLQAAYEALPSSAPARELLFQVARRLHVVRPPPPLSAVPWLAALERREGNVLVLDRHGLTLRGGLLPDDHLFKSMARSQLIKDNHVVWAPSWAPLPPPVPHGKAAAASTAASAASSAASASASATAGAAPPAASPDTRGAATVFNAYALSGAVCGHPGIVHGGLSSAIVDETFGYLLYLLAGASVPSAGCPRPTPVQPAAPAAAAAAVPPEPHSQQAGEPDQQDSCSGGCAGGGWRGPDLRAAMTAHLEVDFLRPLPADTVVACVAQVDRVEGRKVWLRAQLLGPGDGLLHCDGGGSTGGVGAAQRELFAEGKALFITPR</sequence>
<dbReference type="InterPro" id="IPR029069">
    <property type="entry name" value="HotDog_dom_sf"/>
</dbReference>
<evidence type="ECO:0000313" key="2">
    <source>
        <dbReference type="EMBL" id="KXZ43112.1"/>
    </source>
</evidence>
<dbReference type="PANTHER" id="PTHR47260:SF1">
    <property type="entry name" value="UPF0644 PROTEIN PB2B4.06"/>
    <property type="match status" value="1"/>
</dbReference>
<dbReference type="Proteomes" id="UP000075714">
    <property type="component" value="Unassembled WGS sequence"/>
</dbReference>
<dbReference type="PANTHER" id="PTHR47260">
    <property type="entry name" value="UPF0644 PROTEIN PB2B4.06"/>
    <property type="match status" value="1"/>
</dbReference>
<feature type="compositionally biased region" description="Low complexity" evidence="1">
    <location>
        <begin position="229"/>
        <end position="238"/>
    </location>
</feature>
<comment type="caution">
    <text evidence="2">The sequence shown here is derived from an EMBL/GenBank/DDBJ whole genome shotgun (WGS) entry which is preliminary data.</text>
</comment>
<dbReference type="Gene3D" id="3.10.129.10">
    <property type="entry name" value="Hotdog Thioesterase"/>
    <property type="match status" value="1"/>
</dbReference>
<evidence type="ECO:0000256" key="1">
    <source>
        <dbReference type="SAM" id="MobiDB-lite"/>
    </source>
</evidence>
<evidence type="ECO:0008006" key="4">
    <source>
        <dbReference type="Google" id="ProtNLM"/>
    </source>
</evidence>
<name>A0A150FZT5_GONPE</name>
<reference evidence="3" key="1">
    <citation type="journal article" date="2016" name="Nat. Commun.">
        <title>The Gonium pectorale genome demonstrates co-option of cell cycle regulation during the evolution of multicellularity.</title>
        <authorList>
            <person name="Hanschen E.R."/>
            <person name="Marriage T.N."/>
            <person name="Ferris P.J."/>
            <person name="Hamaji T."/>
            <person name="Toyoda A."/>
            <person name="Fujiyama A."/>
            <person name="Neme R."/>
            <person name="Noguchi H."/>
            <person name="Minakuchi Y."/>
            <person name="Suzuki M."/>
            <person name="Kawai-Toyooka H."/>
            <person name="Smith D.R."/>
            <person name="Sparks H."/>
            <person name="Anderson J."/>
            <person name="Bakaric R."/>
            <person name="Luria V."/>
            <person name="Karger A."/>
            <person name="Kirschner M.W."/>
            <person name="Durand P.M."/>
            <person name="Michod R.E."/>
            <person name="Nozaki H."/>
            <person name="Olson B.J."/>
        </authorList>
    </citation>
    <scope>NUCLEOTIDE SEQUENCE [LARGE SCALE GENOMIC DNA]</scope>
    <source>
        <strain evidence="3">NIES-2863</strain>
    </source>
</reference>
<gene>
    <name evidence="2" type="ORF">GPECTOR_102g65</name>
</gene>
<accession>A0A150FZT5</accession>
<dbReference type="AlphaFoldDB" id="A0A150FZT5"/>
<dbReference type="SUPFAM" id="SSF54637">
    <property type="entry name" value="Thioesterase/thiol ester dehydrase-isomerase"/>
    <property type="match status" value="2"/>
</dbReference>
<dbReference type="InterPro" id="IPR052061">
    <property type="entry name" value="PTE-AB_protein"/>
</dbReference>
<protein>
    <recommendedName>
        <fullName evidence="4">Thioesterase domain-containing protein</fullName>
    </recommendedName>
</protein>
<organism evidence="2 3">
    <name type="scientific">Gonium pectorale</name>
    <name type="common">Green alga</name>
    <dbReference type="NCBI Taxonomy" id="33097"/>
    <lineage>
        <taxon>Eukaryota</taxon>
        <taxon>Viridiplantae</taxon>
        <taxon>Chlorophyta</taxon>
        <taxon>core chlorophytes</taxon>
        <taxon>Chlorophyceae</taxon>
        <taxon>CS clade</taxon>
        <taxon>Chlamydomonadales</taxon>
        <taxon>Volvocaceae</taxon>
        <taxon>Gonium</taxon>
    </lineage>
</organism>
<dbReference type="OrthoDB" id="506431at2759"/>